<feature type="region of interest" description="Disordered" evidence="9">
    <location>
        <begin position="1"/>
        <end position="39"/>
    </location>
</feature>
<dbReference type="GO" id="GO:0000981">
    <property type="term" value="F:DNA-binding transcription factor activity, RNA polymerase II-specific"/>
    <property type="evidence" value="ECO:0007669"/>
    <property type="project" value="InterPro"/>
</dbReference>
<evidence type="ECO:0000256" key="6">
    <source>
        <dbReference type="ARBA" id="ARBA00038449"/>
    </source>
</evidence>
<reference evidence="11" key="2">
    <citation type="submission" date="2025-08" db="UniProtKB">
        <authorList>
            <consortium name="Ensembl"/>
        </authorList>
    </citation>
    <scope>IDENTIFICATION</scope>
</reference>
<dbReference type="PANTHER" id="PTHR46294:SF3">
    <property type="entry name" value="EVEN-SKIPPED-LIKE1"/>
    <property type="match status" value="1"/>
</dbReference>
<dbReference type="InterPro" id="IPR052002">
    <property type="entry name" value="Even-skipped_HD"/>
</dbReference>
<evidence type="ECO:0000256" key="8">
    <source>
        <dbReference type="RuleBase" id="RU000682"/>
    </source>
</evidence>
<evidence type="ECO:0000256" key="7">
    <source>
        <dbReference type="PROSITE-ProRule" id="PRU00108"/>
    </source>
</evidence>
<dbReference type="GO" id="GO:0005634">
    <property type="term" value="C:nucleus"/>
    <property type="evidence" value="ECO:0007669"/>
    <property type="project" value="UniProtKB-SubCell"/>
</dbReference>
<dbReference type="GO" id="GO:0000978">
    <property type="term" value="F:RNA polymerase II cis-regulatory region sequence-specific DNA binding"/>
    <property type="evidence" value="ECO:0007669"/>
    <property type="project" value="TreeGrafter"/>
</dbReference>
<evidence type="ECO:0000313" key="12">
    <source>
        <dbReference type="Proteomes" id="UP000694620"/>
    </source>
</evidence>
<evidence type="ECO:0000256" key="9">
    <source>
        <dbReference type="SAM" id="MobiDB-lite"/>
    </source>
</evidence>
<dbReference type="SUPFAM" id="SSF46689">
    <property type="entry name" value="Homeodomain-like"/>
    <property type="match status" value="1"/>
</dbReference>
<reference evidence="11" key="3">
    <citation type="submission" date="2025-09" db="UniProtKB">
        <authorList>
            <consortium name="Ensembl"/>
        </authorList>
    </citation>
    <scope>IDENTIFICATION</scope>
</reference>
<dbReference type="PROSITE" id="PS50071">
    <property type="entry name" value="HOMEOBOX_2"/>
    <property type="match status" value="1"/>
</dbReference>
<name>A0A8C4XIB4_ERPCA</name>
<comment type="similarity">
    <text evidence="6">Belongs to the even-skipped homeobox family.</text>
</comment>
<feature type="DNA-binding region" description="Homeobox" evidence="7">
    <location>
        <begin position="38"/>
        <end position="97"/>
    </location>
</feature>
<evidence type="ECO:0000256" key="4">
    <source>
        <dbReference type="ARBA" id="ARBA00023155"/>
    </source>
</evidence>
<evidence type="ECO:0000256" key="1">
    <source>
        <dbReference type="ARBA" id="ARBA00004123"/>
    </source>
</evidence>
<dbReference type="InterPro" id="IPR009057">
    <property type="entry name" value="Homeodomain-like_sf"/>
</dbReference>
<dbReference type="SMART" id="SM00389">
    <property type="entry name" value="HOX"/>
    <property type="match status" value="1"/>
</dbReference>
<accession>A0A8C4XIB4</accession>
<sequence length="247" mass="27461">VAEDRDSHVAIKGSGDPDPVEEDSSASRGSFHGGMDQTRRHRTAFTREQLAHLEQEYCKESYVSRPRRCELAAALNLPETTIKVWFQNRRMKDKRQRHTLGWPNPMDPTLYAYMMSQAAASLPYTFLPHMPLHLYSPMGLNTGAPAPGPFSSPLRPLDSLRFSHPPYPRPDLLASLRQPTFYSAAHGLHHPSSCLCILCTGNSGTHRGPTLLRGSASQSDGLLNSNPSVVKPAVVPMDRREEIPLSR</sequence>
<dbReference type="AlphaFoldDB" id="A0A8C4XIB4"/>
<feature type="compositionally biased region" description="Polar residues" evidence="9">
    <location>
        <begin position="215"/>
        <end position="228"/>
    </location>
</feature>
<dbReference type="FunFam" id="1.10.10.60:FF:000256">
    <property type="entry name" value="Even-skipped homeobox 1"/>
    <property type="match status" value="1"/>
</dbReference>
<feature type="region of interest" description="Disordered" evidence="9">
    <location>
        <begin position="210"/>
        <end position="229"/>
    </location>
</feature>
<evidence type="ECO:0000256" key="2">
    <source>
        <dbReference type="ARBA" id="ARBA00022473"/>
    </source>
</evidence>
<dbReference type="InterPro" id="IPR001356">
    <property type="entry name" value="HD"/>
</dbReference>
<evidence type="ECO:0000313" key="11">
    <source>
        <dbReference type="Ensembl" id="ENSECRP00000032982.1"/>
    </source>
</evidence>
<keyword evidence="12" id="KW-1185">Reference proteome</keyword>
<reference evidence="11" key="1">
    <citation type="submission" date="2021-06" db="EMBL/GenBank/DDBJ databases">
        <authorList>
            <consortium name="Wellcome Sanger Institute Data Sharing"/>
        </authorList>
    </citation>
    <scope>NUCLEOTIDE SEQUENCE [LARGE SCALE GENOMIC DNA]</scope>
</reference>
<dbReference type="PANTHER" id="PTHR46294">
    <property type="entry name" value="SEGMENTATION PROTEIN EVEN-SKIPPED"/>
    <property type="match status" value="1"/>
</dbReference>
<dbReference type="GeneTree" id="ENSGT00940000159854"/>
<keyword evidence="4 7" id="KW-0371">Homeobox</keyword>
<evidence type="ECO:0000259" key="10">
    <source>
        <dbReference type="PROSITE" id="PS50071"/>
    </source>
</evidence>
<organism evidence="11 12">
    <name type="scientific">Erpetoichthys calabaricus</name>
    <name type="common">Rope fish</name>
    <name type="synonym">Calamoichthys calabaricus</name>
    <dbReference type="NCBI Taxonomy" id="27687"/>
    <lineage>
        <taxon>Eukaryota</taxon>
        <taxon>Metazoa</taxon>
        <taxon>Chordata</taxon>
        <taxon>Craniata</taxon>
        <taxon>Vertebrata</taxon>
        <taxon>Euteleostomi</taxon>
        <taxon>Actinopterygii</taxon>
        <taxon>Polypteriformes</taxon>
        <taxon>Polypteridae</taxon>
        <taxon>Erpetoichthys</taxon>
    </lineage>
</organism>
<dbReference type="PROSITE" id="PS00027">
    <property type="entry name" value="HOMEOBOX_1"/>
    <property type="match status" value="1"/>
</dbReference>
<evidence type="ECO:0000256" key="5">
    <source>
        <dbReference type="ARBA" id="ARBA00023242"/>
    </source>
</evidence>
<keyword evidence="5 7" id="KW-0539">Nucleus</keyword>
<dbReference type="Ensembl" id="ENSECRT00000033706.1">
    <property type="protein sequence ID" value="ENSECRP00000032982.1"/>
    <property type="gene ID" value="ENSECRG00000022338.1"/>
</dbReference>
<dbReference type="InterPro" id="IPR017970">
    <property type="entry name" value="Homeobox_CS"/>
</dbReference>
<comment type="subcellular location">
    <subcellularLocation>
        <location evidence="1 7 8">Nucleus</location>
    </subcellularLocation>
</comment>
<dbReference type="InterPro" id="IPR020479">
    <property type="entry name" value="HD_metazoa"/>
</dbReference>
<proteinExistence type="inferred from homology"/>
<protein>
    <submittedName>
        <fullName evidence="11">Homeobox protein XHOX-3-like</fullName>
    </submittedName>
</protein>
<feature type="domain" description="Homeobox" evidence="10">
    <location>
        <begin position="36"/>
        <end position="96"/>
    </location>
</feature>
<dbReference type="Gene3D" id="1.10.10.60">
    <property type="entry name" value="Homeodomain-like"/>
    <property type="match status" value="1"/>
</dbReference>
<dbReference type="Proteomes" id="UP000694620">
    <property type="component" value="Chromosome 14"/>
</dbReference>
<dbReference type="Pfam" id="PF00046">
    <property type="entry name" value="Homeodomain"/>
    <property type="match status" value="1"/>
</dbReference>
<keyword evidence="2" id="KW-0217">Developmental protein</keyword>
<evidence type="ECO:0000256" key="3">
    <source>
        <dbReference type="ARBA" id="ARBA00023125"/>
    </source>
</evidence>
<dbReference type="PRINTS" id="PR00024">
    <property type="entry name" value="HOMEOBOX"/>
</dbReference>
<keyword evidence="3 7" id="KW-0238">DNA-binding</keyword>
<dbReference type="CDD" id="cd00086">
    <property type="entry name" value="homeodomain"/>
    <property type="match status" value="1"/>
</dbReference>